<dbReference type="GO" id="GO:0005737">
    <property type="term" value="C:cytoplasm"/>
    <property type="evidence" value="ECO:0007669"/>
    <property type="project" value="TreeGrafter"/>
</dbReference>
<reference evidence="5 6" key="1">
    <citation type="journal article" date="2019" name="Environ. Microbiol.">
        <title>Species interactions and distinct microbial communities in high Arctic permafrost affected cryosols are associated with the CH4 and CO2 gas fluxes.</title>
        <authorList>
            <person name="Altshuler I."/>
            <person name="Hamel J."/>
            <person name="Turney S."/>
            <person name="Magnuson E."/>
            <person name="Levesque R."/>
            <person name="Greer C."/>
            <person name="Whyte L.G."/>
        </authorList>
    </citation>
    <scope>NUCLEOTIDE SEQUENCE [LARGE SCALE GENOMIC DNA]</scope>
    <source>
        <strain evidence="5 6">S13Y</strain>
    </source>
</reference>
<feature type="active site" description="Nucleophile" evidence="1">
    <location>
        <position position="214"/>
    </location>
</feature>
<dbReference type="PANTHER" id="PTHR10188">
    <property type="entry name" value="L-ASPARAGINASE"/>
    <property type="match status" value="1"/>
</dbReference>
<organism evidence="5 6">
    <name type="scientific">Rhodanobacter glycinis</name>
    <dbReference type="NCBI Taxonomy" id="582702"/>
    <lineage>
        <taxon>Bacteria</taxon>
        <taxon>Pseudomonadati</taxon>
        <taxon>Pseudomonadota</taxon>
        <taxon>Gammaproteobacteria</taxon>
        <taxon>Lysobacterales</taxon>
        <taxon>Rhodanobacteraceae</taxon>
        <taxon>Rhodanobacter</taxon>
    </lineage>
</organism>
<feature type="binding site" evidence="2">
    <location>
        <begin position="265"/>
        <end position="268"/>
    </location>
    <ligand>
        <name>substrate</name>
    </ligand>
</feature>
<evidence type="ECO:0000256" key="1">
    <source>
        <dbReference type="PIRSR" id="PIRSR600246-1"/>
    </source>
</evidence>
<evidence type="ECO:0000256" key="2">
    <source>
        <dbReference type="PIRSR" id="PIRSR600246-2"/>
    </source>
</evidence>
<keyword evidence="4" id="KW-0732">Signal</keyword>
<feature type="site" description="Cleavage; by autolysis" evidence="3">
    <location>
        <begin position="213"/>
        <end position="214"/>
    </location>
</feature>
<protein>
    <submittedName>
        <fullName evidence="5">N(4)-(Beta-N-acetylglucosaminyl)-L-asparaginase</fullName>
    </submittedName>
</protein>
<dbReference type="SUPFAM" id="SSF56235">
    <property type="entry name" value="N-terminal nucleophile aminohydrolases (Ntn hydrolases)"/>
    <property type="match status" value="1"/>
</dbReference>
<keyword evidence="6" id="KW-1185">Reference proteome</keyword>
<dbReference type="EMBL" id="RCZO01000011">
    <property type="protein sequence ID" value="TPG05051.1"/>
    <property type="molecule type" value="Genomic_DNA"/>
</dbReference>
<sequence length="359" mass="37999">MTDRRRFLKASLLGASASMLAWGGKLAAGPIDRSGKLAAGPAPRTPTTVARVVSTWDFGIAANQAAWTILGKGGHALDAVEFGVQVPESDLKNHSVGRAGYPDRDGHVSLDASIMDADGNCGAVAAIEHIAHPIAVARRVMERTPHVLLVGEGALQFALEQGFKKEELLTPESEKAWREWLKTAKYNPSINSEVHDYGKGGATGMPGGANNHDTIGMLAIDAQGRLAGACTTSGMAWKMRGRVGDSPIIGAGLYVDGEVGGATSTGVGEEVIRNAGSFLVVELMRQGRSPHEACKEAVMRIVRKRREASKTIQVGFLAMNRAGEVGAYAIQHGFSYAVCDAKKQDDLIPSQSVYTTSYS</sequence>
<dbReference type="AlphaFoldDB" id="A0A502BZD7"/>
<name>A0A502BZD7_9GAMM</name>
<dbReference type="InterPro" id="IPR006311">
    <property type="entry name" value="TAT_signal"/>
</dbReference>
<dbReference type="PANTHER" id="PTHR10188:SF6">
    <property type="entry name" value="N(4)-(BETA-N-ACETYLGLUCOSAMINYL)-L-ASPARAGINASE"/>
    <property type="match status" value="1"/>
</dbReference>
<feature type="binding site" evidence="2">
    <location>
        <begin position="242"/>
        <end position="245"/>
    </location>
    <ligand>
        <name>substrate</name>
    </ligand>
</feature>
<dbReference type="GO" id="GO:0016811">
    <property type="term" value="F:hydrolase activity, acting on carbon-nitrogen (but not peptide) bonds, in linear amides"/>
    <property type="evidence" value="ECO:0007669"/>
    <property type="project" value="UniProtKB-ARBA"/>
</dbReference>
<dbReference type="FunFam" id="3.60.20.30:FF:000005">
    <property type="entry name" value="N(4)-(Beta-N-acetylglucosaminyl)-L-asparaginase"/>
    <property type="match status" value="1"/>
</dbReference>
<evidence type="ECO:0000256" key="4">
    <source>
        <dbReference type="SAM" id="SignalP"/>
    </source>
</evidence>
<dbReference type="Proteomes" id="UP000319486">
    <property type="component" value="Unassembled WGS sequence"/>
</dbReference>
<dbReference type="Gene3D" id="3.60.20.30">
    <property type="entry name" value="(Glycosyl)asparaginase"/>
    <property type="match status" value="1"/>
</dbReference>
<accession>A0A502BZD7</accession>
<dbReference type="PROSITE" id="PS51318">
    <property type="entry name" value="TAT"/>
    <property type="match status" value="1"/>
</dbReference>
<comment type="caution">
    <text evidence="5">The sequence shown here is derived from an EMBL/GenBank/DDBJ whole genome shotgun (WGS) entry which is preliminary data.</text>
</comment>
<evidence type="ECO:0000313" key="6">
    <source>
        <dbReference type="Proteomes" id="UP000319486"/>
    </source>
</evidence>
<evidence type="ECO:0000313" key="5">
    <source>
        <dbReference type="EMBL" id="TPG05051.1"/>
    </source>
</evidence>
<dbReference type="InterPro" id="IPR000246">
    <property type="entry name" value="Peptidase_T2"/>
</dbReference>
<dbReference type="CDD" id="cd04513">
    <property type="entry name" value="Glycosylasparaginase"/>
    <property type="match status" value="1"/>
</dbReference>
<dbReference type="RefSeq" id="WP_140655138.1">
    <property type="nucleotide sequence ID" value="NZ_RCZO01000011.1"/>
</dbReference>
<dbReference type="Pfam" id="PF01112">
    <property type="entry name" value="Asparaginase_2"/>
    <property type="match status" value="1"/>
</dbReference>
<dbReference type="InterPro" id="IPR029055">
    <property type="entry name" value="Ntn_hydrolases_N"/>
</dbReference>
<gene>
    <name evidence="5" type="ORF">EAH88_17030</name>
</gene>
<proteinExistence type="predicted"/>
<feature type="chain" id="PRO_5021225969" evidence="4">
    <location>
        <begin position="28"/>
        <end position="359"/>
    </location>
</feature>
<feature type="signal peptide" evidence="4">
    <location>
        <begin position="1"/>
        <end position="27"/>
    </location>
</feature>
<evidence type="ECO:0000256" key="3">
    <source>
        <dbReference type="PIRSR" id="PIRSR600246-3"/>
    </source>
</evidence>